<dbReference type="PANTHER" id="PTHR30143:SF0">
    <property type="entry name" value="2-KETO-4-PENTENOATE HYDRATASE"/>
    <property type="match status" value="1"/>
</dbReference>
<dbReference type="SUPFAM" id="SSF56529">
    <property type="entry name" value="FAH"/>
    <property type="match status" value="1"/>
</dbReference>
<dbReference type="RefSeq" id="WP_131307326.1">
    <property type="nucleotide sequence ID" value="NZ_SJFN01000007.1"/>
</dbReference>
<name>A0A4Q9VTP5_9HYPH</name>
<dbReference type="AlphaFoldDB" id="A0A4Q9VTP5"/>
<accession>A0A4Q9VTP5</accession>
<keyword evidence="1" id="KW-0456">Lyase</keyword>
<protein>
    <submittedName>
        <fullName evidence="3">2-keto-4-pentenoate hydratase</fullName>
    </submittedName>
</protein>
<dbReference type="InterPro" id="IPR011234">
    <property type="entry name" value="Fumarylacetoacetase-like_C"/>
</dbReference>
<evidence type="ECO:0000313" key="3">
    <source>
        <dbReference type="EMBL" id="TBW39474.1"/>
    </source>
</evidence>
<dbReference type="InterPro" id="IPR036663">
    <property type="entry name" value="Fumarylacetoacetase_C_sf"/>
</dbReference>
<gene>
    <name evidence="3" type="ORF">EYW49_06275</name>
</gene>
<evidence type="ECO:0000259" key="2">
    <source>
        <dbReference type="Pfam" id="PF01557"/>
    </source>
</evidence>
<dbReference type="Proteomes" id="UP000292781">
    <property type="component" value="Unassembled WGS sequence"/>
</dbReference>
<dbReference type="Gene3D" id="3.90.850.10">
    <property type="entry name" value="Fumarylacetoacetase-like, C-terminal domain"/>
    <property type="match status" value="1"/>
</dbReference>
<sequence>MSELSPIDAAALRLRRAQAAATTCAPVRDLIGADDIAAAYAAQAANHRAWIAAGRRPIGAKVALSAKAVQQQMGVSAPTHGRLFADGCLAEGQEIPFAHLVQPKLETEIAVVLERALDRTKNTVADVLSAVAYAVPAFEIVGCRVLNWDVKVADFIADNSAASHIVLGTRPKKLGDFDALRCRMETRLDGAVVSSGVGAAVAGNPIAALVWLADALALDGRPLQAGDVVMTGSLGPMALVAPGQRYEAEIEGLGRVETSFSTI</sequence>
<organism evidence="3 4">
    <name type="scientific">Siculibacillus lacustris</name>
    <dbReference type="NCBI Taxonomy" id="1549641"/>
    <lineage>
        <taxon>Bacteria</taxon>
        <taxon>Pseudomonadati</taxon>
        <taxon>Pseudomonadota</taxon>
        <taxon>Alphaproteobacteria</taxon>
        <taxon>Hyphomicrobiales</taxon>
        <taxon>Ancalomicrobiaceae</taxon>
        <taxon>Siculibacillus</taxon>
    </lineage>
</organism>
<dbReference type="PANTHER" id="PTHR30143">
    <property type="entry name" value="ACID HYDRATASE"/>
    <property type="match status" value="1"/>
</dbReference>
<dbReference type="GO" id="GO:0008684">
    <property type="term" value="F:2-oxopent-4-enoate hydratase activity"/>
    <property type="evidence" value="ECO:0007669"/>
    <property type="project" value="TreeGrafter"/>
</dbReference>
<evidence type="ECO:0000256" key="1">
    <source>
        <dbReference type="ARBA" id="ARBA00023239"/>
    </source>
</evidence>
<evidence type="ECO:0000313" key="4">
    <source>
        <dbReference type="Proteomes" id="UP000292781"/>
    </source>
</evidence>
<reference evidence="3 4" key="1">
    <citation type="submission" date="2019-02" db="EMBL/GenBank/DDBJ databases">
        <title>Siculibacillus lacustris gen. nov., sp. nov., a new rosette-forming bacterium isolated from a freshwater crater lake (Lake St. Ana, Romania).</title>
        <authorList>
            <person name="Felfoldi T."/>
            <person name="Marton Z."/>
            <person name="Szabo A."/>
            <person name="Mentes A."/>
            <person name="Boka K."/>
            <person name="Marialigeti K."/>
            <person name="Mathe I."/>
            <person name="Koncz M."/>
            <person name="Schumann P."/>
            <person name="Toth E."/>
        </authorList>
    </citation>
    <scope>NUCLEOTIDE SEQUENCE [LARGE SCALE GENOMIC DNA]</scope>
    <source>
        <strain evidence="3 4">SA-279</strain>
    </source>
</reference>
<comment type="caution">
    <text evidence="3">The sequence shown here is derived from an EMBL/GenBank/DDBJ whole genome shotgun (WGS) entry which is preliminary data.</text>
</comment>
<dbReference type="GO" id="GO:0005737">
    <property type="term" value="C:cytoplasm"/>
    <property type="evidence" value="ECO:0007669"/>
    <property type="project" value="TreeGrafter"/>
</dbReference>
<dbReference type="OrthoDB" id="9792137at2"/>
<dbReference type="EMBL" id="SJFN01000007">
    <property type="protein sequence ID" value="TBW39474.1"/>
    <property type="molecule type" value="Genomic_DNA"/>
</dbReference>
<keyword evidence="4" id="KW-1185">Reference proteome</keyword>
<dbReference type="InterPro" id="IPR050772">
    <property type="entry name" value="Hydratase-Decarb/MhpD_sf"/>
</dbReference>
<proteinExistence type="predicted"/>
<feature type="domain" description="Fumarylacetoacetase-like C-terminal" evidence="2">
    <location>
        <begin position="97"/>
        <end position="259"/>
    </location>
</feature>
<dbReference type="Pfam" id="PF01557">
    <property type="entry name" value="FAA_hydrolase"/>
    <property type="match status" value="1"/>
</dbReference>